<organism evidence="10 11">
    <name type="scientific">Rhodococcus olei</name>
    <dbReference type="NCBI Taxonomy" id="2161675"/>
    <lineage>
        <taxon>Bacteria</taxon>
        <taxon>Bacillati</taxon>
        <taxon>Actinomycetota</taxon>
        <taxon>Actinomycetes</taxon>
        <taxon>Mycobacteriales</taxon>
        <taxon>Nocardiaceae</taxon>
        <taxon>Rhodococcus</taxon>
    </lineage>
</organism>
<dbReference type="SUPFAM" id="SSF54292">
    <property type="entry name" value="2Fe-2S ferredoxin-like"/>
    <property type="match status" value="1"/>
</dbReference>
<dbReference type="InterPro" id="IPR039261">
    <property type="entry name" value="FNR_nucleotide-bd"/>
</dbReference>
<comment type="cofactor">
    <cofactor evidence="1">
        <name>FAD</name>
        <dbReference type="ChEBI" id="CHEBI:57692"/>
    </cofactor>
</comment>
<name>A0ABP8NWL8_9NOCA</name>
<dbReference type="InterPro" id="IPR017938">
    <property type="entry name" value="Riboflavin_synthase-like_b-brl"/>
</dbReference>
<dbReference type="Gene3D" id="2.40.30.10">
    <property type="entry name" value="Translation factors"/>
    <property type="match status" value="1"/>
</dbReference>
<evidence type="ECO:0000256" key="6">
    <source>
        <dbReference type="ARBA" id="ARBA00023004"/>
    </source>
</evidence>
<dbReference type="PANTHER" id="PTHR47354">
    <property type="entry name" value="NADH OXIDOREDUCTASE HCR"/>
    <property type="match status" value="1"/>
</dbReference>
<evidence type="ECO:0000256" key="5">
    <source>
        <dbReference type="ARBA" id="ARBA00023002"/>
    </source>
</evidence>
<dbReference type="InterPro" id="IPR001433">
    <property type="entry name" value="OxRdtase_FAD/NAD-bd"/>
</dbReference>
<dbReference type="CDD" id="cd06185">
    <property type="entry name" value="PDR_like"/>
    <property type="match status" value="1"/>
</dbReference>
<keyword evidence="5" id="KW-0560">Oxidoreductase</keyword>
<evidence type="ECO:0000256" key="1">
    <source>
        <dbReference type="ARBA" id="ARBA00001974"/>
    </source>
</evidence>
<proteinExistence type="predicted"/>
<evidence type="ECO:0000256" key="3">
    <source>
        <dbReference type="ARBA" id="ARBA00022714"/>
    </source>
</evidence>
<dbReference type="RefSeq" id="WP_345342834.1">
    <property type="nucleotide sequence ID" value="NZ_BAABFB010000024.1"/>
</dbReference>
<keyword evidence="3" id="KW-0001">2Fe-2S</keyword>
<dbReference type="Pfam" id="PF00111">
    <property type="entry name" value="Fer2"/>
    <property type="match status" value="1"/>
</dbReference>
<evidence type="ECO:0000259" key="8">
    <source>
        <dbReference type="PROSITE" id="PS51085"/>
    </source>
</evidence>
<evidence type="ECO:0000313" key="11">
    <source>
        <dbReference type="Proteomes" id="UP001501183"/>
    </source>
</evidence>
<keyword evidence="2" id="KW-0285">Flavoprotein</keyword>
<evidence type="ECO:0000259" key="9">
    <source>
        <dbReference type="PROSITE" id="PS51384"/>
    </source>
</evidence>
<dbReference type="Proteomes" id="UP001501183">
    <property type="component" value="Unassembled WGS sequence"/>
</dbReference>
<dbReference type="EMBL" id="BAABFB010000024">
    <property type="protein sequence ID" value="GAA4475014.1"/>
    <property type="molecule type" value="Genomic_DNA"/>
</dbReference>
<evidence type="ECO:0000256" key="4">
    <source>
        <dbReference type="ARBA" id="ARBA00022723"/>
    </source>
</evidence>
<feature type="domain" description="2Fe-2S ferredoxin-type" evidence="8">
    <location>
        <begin position="252"/>
        <end position="338"/>
    </location>
</feature>
<dbReference type="PROSITE" id="PS00197">
    <property type="entry name" value="2FE2S_FER_1"/>
    <property type="match status" value="1"/>
</dbReference>
<keyword evidence="7" id="KW-0411">Iron-sulfur</keyword>
<keyword evidence="4" id="KW-0479">Metal-binding</keyword>
<dbReference type="InterPro" id="IPR017927">
    <property type="entry name" value="FAD-bd_FR_type"/>
</dbReference>
<keyword evidence="11" id="KW-1185">Reference proteome</keyword>
<dbReference type="CDD" id="cd00207">
    <property type="entry name" value="fer2"/>
    <property type="match status" value="1"/>
</dbReference>
<dbReference type="PROSITE" id="PS51085">
    <property type="entry name" value="2FE2S_FER_2"/>
    <property type="match status" value="1"/>
</dbReference>
<dbReference type="InterPro" id="IPR001041">
    <property type="entry name" value="2Fe-2S_ferredoxin-type"/>
</dbReference>
<dbReference type="SUPFAM" id="SSF63380">
    <property type="entry name" value="Riboflavin synthase domain-like"/>
    <property type="match status" value="1"/>
</dbReference>
<sequence length="338" mass="36946">MSDTKIDIDLDVAQADAALPAVWKGRRVRVTRLLDIAAGVREVQLEPADGAPFPPWEPGSHVDIDAGGMCRQYSLVSSHEDRSQLRIAVRLAENSRGGSRWVHENLAVGDELVLEAVRNNFAFRDAPGYVFLAGGIGVTPLISMMRTADEQRRDWKLFYGGRTQDSLPYVSELTSWRGGHVTTVTEEADGFLNLAAIVEQTPADHLIYACGPPAMLVDLRKVCADTDTDDRLHVESFSPLLEEVSSADDEPFEVICARRNGLTIRVDPDVTILEALEQAGLRPEYGCREGTCGTCEVAVLDGAPDHRDSVLTDTERAAGDCLMICVSRSTTPQLLIDL</sequence>
<evidence type="ECO:0000313" key="10">
    <source>
        <dbReference type="EMBL" id="GAA4475014.1"/>
    </source>
</evidence>
<feature type="domain" description="FAD-binding FR-type" evidence="9">
    <location>
        <begin position="20"/>
        <end position="124"/>
    </location>
</feature>
<dbReference type="Gene3D" id="3.40.50.80">
    <property type="entry name" value="Nucleotide-binding domain of ferredoxin-NADP reductase (FNR) module"/>
    <property type="match status" value="1"/>
</dbReference>
<gene>
    <name evidence="10" type="ORF">GCM10023094_11660</name>
</gene>
<dbReference type="Pfam" id="PF00175">
    <property type="entry name" value="NAD_binding_1"/>
    <property type="match status" value="1"/>
</dbReference>
<keyword evidence="6" id="KW-0408">Iron</keyword>
<dbReference type="InterPro" id="IPR036010">
    <property type="entry name" value="2Fe-2S_ferredoxin-like_sf"/>
</dbReference>
<reference evidence="11" key="1">
    <citation type="journal article" date="2019" name="Int. J. Syst. Evol. Microbiol.">
        <title>The Global Catalogue of Microorganisms (GCM) 10K type strain sequencing project: providing services to taxonomists for standard genome sequencing and annotation.</title>
        <authorList>
            <consortium name="The Broad Institute Genomics Platform"/>
            <consortium name="The Broad Institute Genome Sequencing Center for Infectious Disease"/>
            <person name="Wu L."/>
            <person name="Ma J."/>
        </authorList>
    </citation>
    <scope>NUCLEOTIDE SEQUENCE [LARGE SCALE GENOMIC DNA]</scope>
    <source>
        <strain evidence="11">JCM 32206</strain>
    </source>
</reference>
<dbReference type="InterPro" id="IPR006058">
    <property type="entry name" value="2Fe2S_fd_BS"/>
</dbReference>
<dbReference type="InterPro" id="IPR050415">
    <property type="entry name" value="MRET"/>
</dbReference>
<comment type="caution">
    <text evidence="10">The sequence shown here is derived from an EMBL/GenBank/DDBJ whole genome shotgun (WGS) entry which is preliminary data.</text>
</comment>
<evidence type="ECO:0000256" key="2">
    <source>
        <dbReference type="ARBA" id="ARBA00022630"/>
    </source>
</evidence>
<evidence type="ECO:0000256" key="7">
    <source>
        <dbReference type="ARBA" id="ARBA00023014"/>
    </source>
</evidence>
<dbReference type="PROSITE" id="PS51384">
    <property type="entry name" value="FAD_FR"/>
    <property type="match status" value="1"/>
</dbReference>
<dbReference type="PRINTS" id="PR00409">
    <property type="entry name" value="PHDIOXRDTASE"/>
</dbReference>
<protein>
    <submittedName>
        <fullName evidence="10">PDR/VanB family oxidoreductase</fullName>
    </submittedName>
</protein>
<dbReference type="PANTHER" id="PTHR47354:SF1">
    <property type="entry name" value="CARNITINE MONOOXYGENASE REDUCTASE SUBUNIT"/>
    <property type="match status" value="1"/>
</dbReference>
<accession>A0ABP8NWL8</accession>
<dbReference type="SUPFAM" id="SSF52343">
    <property type="entry name" value="Ferredoxin reductase-like, C-terminal NADP-linked domain"/>
    <property type="match status" value="1"/>
</dbReference>
<dbReference type="Gene3D" id="3.10.20.30">
    <property type="match status" value="1"/>
</dbReference>
<dbReference type="InterPro" id="IPR012675">
    <property type="entry name" value="Beta-grasp_dom_sf"/>
</dbReference>